<proteinExistence type="predicted"/>
<dbReference type="EMBL" id="KZ825931">
    <property type="protein sequence ID" value="PYH91924.1"/>
    <property type="molecule type" value="Genomic_DNA"/>
</dbReference>
<organism evidence="1 2">
    <name type="scientific">Aspergillus ellipticus CBS 707.79</name>
    <dbReference type="NCBI Taxonomy" id="1448320"/>
    <lineage>
        <taxon>Eukaryota</taxon>
        <taxon>Fungi</taxon>
        <taxon>Dikarya</taxon>
        <taxon>Ascomycota</taxon>
        <taxon>Pezizomycotina</taxon>
        <taxon>Eurotiomycetes</taxon>
        <taxon>Eurotiomycetidae</taxon>
        <taxon>Eurotiales</taxon>
        <taxon>Aspergillaceae</taxon>
        <taxon>Aspergillus</taxon>
        <taxon>Aspergillus subgen. Circumdati</taxon>
    </lineage>
</organism>
<keyword evidence="2" id="KW-1185">Reference proteome</keyword>
<dbReference type="Proteomes" id="UP000247810">
    <property type="component" value="Unassembled WGS sequence"/>
</dbReference>
<evidence type="ECO:0000313" key="1">
    <source>
        <dbReference type="EMBL" id="PYH91924.1"/>
    </source>
</evidence>
<evidence type="ECO:0000313" key="2">
    <source>
        <dbReference type="Proteomes" id="UP000247810"/>
    </source>
</evidence>
<protein>
    <submittedName>
        <fullName evidence="1">Uncharacterized protein</fullName>
    </submittedName>
</protein>
<dbReference type="AlphaFoldDB" id="A0A319D3T1"/>
<reference evidence="1 2" key="1">
    <citation type="submission" date="2018-02" db="EMBL/GenBank/DDBJ databases">
        <title>The genomes of Aspergillus section Nigri reveals drivers in fungal speciation.</title>
        <authorList>
            <consortium name="DOE Joint Genome Institute"/>
            <person name="Vesth T.C."/>
            <person name="Nybo J."/>
            <person name="Theobald S."/>
            <person name="Brandl J."/>
            <person name="Frisvad J.C."/>
            <person name="Nielsen K.F."/>
            <person name="Lyhne E.K."/>
            <person name="Kogle M.E."/>
            <person name="Kuo A."/>
            <person name="Riley R."/>
            <person name="Clum A."/>
            <person name="Nolan M."/>
            <person name="Lipzen A."/>
            <person name="Salamov A."/>
            <person name="Henrissat B."/>
            <person name="Wiebenga A."/>
            <person name="De vries R.P."/>
            <person name="Grigoriev I.V."/>
            <person name="Mortensen U.H."/>
            <person name="Andersen M.R."/>
            <person name="Baker S.E."/>
        </authorList>
    </citation>
    <scope>NUCLEOTIDE SEQUENCE [LARGE SCALE GENOMIC DNA]</scope>
    <source>
        <strain evidence="1 2">CBS 707.79</strain>
    </source>
</reference>
<dbReference type="VEuPathDB" id="FungiDB:BO71DRAFT_442851"/>
<gene>
    <name evidence="1" type="ORF">BO71DRAFT_442851</name>
</gene>
<sequence>MNNPTPNPHQPLISALTTFYTLLIDLCYLPPSQLILPPENTARHAPNLINAHAATLNGFRPSTIDLAHQIPYITEDDIKLNAETQPLCYLTRRGGEIHPLRADEDQAAAAAAAVDLADEWEYARDPTFQDRDDMWCRFNILVLTRGQVYGSVLLYDVDNQTIREWKISEGLGWGKNPAYPMTSSQNPLYTWMRDFLSLKIIPLDGNISLQRDLEEFRSGDGEYEMYTQYLKKARKGYEKERTLRDVYLRCGWGVDAVDGLPVLSEGEGGRVWERMERARRAAVEGFQSAEFVICRGEWFERLWPEDAGGKCSGCC</sequence>
<accession>A0A319D3T1</accession>
<dbReference type="OrthoDB" id="5416084at2759"/>
<name>A0A319D3T1_9EURO</name>